<keyword evidence="3" id="KW-1185">Reference proteome</keyword>
<name>A0A0D0AMC0_9AGAM</name>
<dbReference type="InParanoid" id="A0A0D0AMC0"/>
<accession>A0A0D0AMC0</accession>
<dbReference type="Pfam" id="PF18758">
    <property type="entry name" value="KDZ"/>
    <property type="match status" value="1"/>
</dbReference>
<organism evidence="2 3">
    <name type="scientific">Suillus luteus UH-Slu-Lm8-n1</name>
    <dbReference type="NCBI Taxonomy" id="930992"/>
    <lineage>
        <taxon>Eukaryota</taxon>
        <taxon>Fungi</taxon>
        <taxon>Dikarya</taxon>
        <taxon>Basidiomycota</taxon>
        <taxon>Agaricomycotina</taxon>
        <taxon>Agaricomycetes</taxon>
        <taxon>Agaricomycetidae</taxon>
        <taxon>Boletales</taxon>
        <taxon>Suillineae</taxon>
        <taxon>Suillaceae</taxon>
        <taxon>Suillus</taxon>
    </lineage>
</organism>
<reference evidence="3" key="2">
    <citation type="submission" date="2015-01" db="EMBL/GenBank/DDBJ databases">
        <title>Evolutionary Origins and Diversification of the Mycorrhizal Mutualists.</title>
        <authorList>
            <consortium name="DOE Joint Genome Institute"/>
            <consortium name="Mycorrhizal Genomics Consortium"/>
            <person name="Kohler A."/>
            <person name="Kuo A."/>
            <person name="Nagy L.G."/>
            <person name="Floudas D."/>
            <person name="Copeland A."/>
            <person name="Barry K.W."/>
            <person name="Cichocki N."/>
            <person name="Veneault-Fourrey C."/>
            <person name="LaButti K."/>
            <person name="Lindquist E.A."/>
            <person name="Lipzen A."/>
            <person name="Lundell T."/>
            <person name="Morin E."/>
            <person name="Murat C."/>
            <person name="Riley R."/>
            <person name="Ohm R."/>
            <person name="Sun H."/>
            <person name="Tunlid A."/>
            <person name="Henrissat B."/>
            <person name="Grigoriev I.V."/>
            <person name="Hibbett D.S."/>
            <person name="Martin F."/>
        </authorList>
    </citation>
    <scope>NUCLEOTIDE SEQUENCE [LARGE SCALE GENOMIC DNA]</scope>
    <source>
        <strain evidence="3">UH-Slu-Lm8-n1</strain>
    </source>
</reference>
<evidence type="ECO:0000313" key="2">
    <source>
        <dbReference type="EMBL" id="KIK33153.1"/>
    </source>
</evidence>
<dbReference type="AlphaFoldDB" id="A0A0D0AMC0"/>
<dbReference type="Proteomes" id="UP000054485">
    <property type="component" value="Unassembled WGS sequence"/>
</dbReference>
<dbReference type="PANTHER" id="PTHR33096:SF1">
    <property type="entry name" value="CXC1-LIKE CYSTEINE CLUSTER ASSOCIATED WITH KDZ TRANSPOSASES DOMAIN-CONTAINING PROTEIN"/>
    <property type="match status" value="1"/>
</dbReference>
<evidence type="ECO:0000313" key="3">
    <source>
        <dbReference type="Proteomes" id="UP000054485"/>
    </source>
</evidence>
<feature type="domain" description="CxC2-like cysteine cluster KDZ transposase-associated" evidence="1">
    <location>
        <begin position="83"/>
        <end position="190"/>
    </location>
</feature>
<dbReference type="InterPro" id="IPR040521">
    <property type="entry name" value="KDZ"/>
</dbReference>
<reference evidence="2 3" key="1">
    <citation type="submission" date="2014-04" db="EMBL/GenBank/DDBJ databases">
        <authorList>
            <consortium name="DOE Joint Genome Institute"/>
            <person name="Kuo A."/>
            <person name="Ruytinx J."/>
            <person name="Rineau F."/>
            <person name="Colpaert J."/>
            <person name="Kohler A."/>
            <person name="Nagy L.G."/>
            <person name="Floudas D."/>
            <person name="Copeland A."/>
            <person name="Barry K.W."/>
            <person name="Cichocki N."/>
            <person name="Veneault-Fourrey C."/>
            <person name="LaButti K."/>
            <person name="Lindquist E.A."/>
            <person name="Lipzen A."/>
            <person name="Lundell T."/>
            <person name="Morin E."/>
            <person name="Murat C."/>
            <person name="Sun H."/>
            <person name="Tunlid A."/>
            <person name="Henrissat B."/>
            <person name="Grigoriev I.V."/>
            <person name="Hibbett D.S."/>
            <person name="Martin F."/>
            <person name="Nordberg H.P."/>
            <person name="Cantor M.N."/>
            <person name="Hua S.X."/>
        </authorList>
    </citation>
    <scope>NUCLEOTIDE SEQUENCE [LARGE SCALE GENOMIC DNA]</scope>
    <source>
        <strain evidence="2 3">UH-Slu-Lm8-n1</strain>
    </source>
</reference>
<dbReference type="Pfam" id="PF18803">
    <property type="entry name" value="CxC2"/>
    <property type="match status" value="1"/>
</dbReference>
<evidence type="ECO:0000259" key="1">
    <source>
        <dbReference type="Pfam" id="PF18803"/>
    </source>
</evidence>
<proteinExistence type="predicted"/>
<dbReference type="PANTHER" id="PTHR33096">
    <property type="entry name" value="CXC2 DOMAIN-CONTAINING PROTEIN"/>
    <property type="match status" value="1"/>
</dbReference>
<protein>
    <recommendedName>
        <fullName evidence="1">CxC2-like cysteine cluster KDZ transposase-associated domain-containing protein</fullName>
    </recommendedName>
</protein>
<dbReference type="InterPro" id="IPR041457">
    <property type="entry name" value="CxC2_KDZ-assoc"/>
</dbReference>
<sequence length="931" mass="106202">MALWLDEHEKYLLELIRLEGRGDYASRETCQGHSECTSEPAYRCRDCFGTELYCQACIINRHRENPLHRIEFWNGCFFEDTTLKCLGLRVQLGHPVGERCFNHSRAYDDDFVILDTNSIHELALDFCSCESALTHIKQLLRARWYPATSADPKSAATFRLLEHFHMLTFESKASGFEYWQTLARLTDNTGIKPCKDRYNSLLRMIKQWRNLKLLKRFGRGHDPSGIDATKQGSCAVVCPACPHPGKNLPEDWKAALPDKQYVWLYAQFLAIDANFRLARKNVSSDRIDPGLSRGWAYFVEETGFKEFLTDAGTVAQEKSTCASHSAVNLAETKTTRGLAATGAGTVDCSRHNFKRPSGVGDLQRGEKYINMDYLFFSTAQHSDDIVVLNVSYDIACQWSKNLWGRMSRYPSRVHFARDGKVMTFLVPKFHLPAHITACQITFSHNFIKGMGRTDGEAPERGWANINPVATSTREMGPGARRDTLDDHFGDFNWKKVTNFGTCVSLLSKMKTAIPERDRHRQDFDDFHLTIIGERPGEVTQWNEAIEKWEADASNKNPFETTTITLTQAAVRLRLSQKEADDLERGFNSSLHTEISPSVLVSSGIELEEQQFRLQQDYNALSGHPTDLQLTKLQERSNALLRKIEQWCKVQLLYMPTVGRLRALADAQSTREEKAYDVKLWLPSKLKEAAEMSCDEQLCEFEWELRCAQAHEALDDVRRQLRLRAHLYKFKDAYIRGQRANTRASAVLGKVEQTIRTAAARYRRAWAAVKTLSAVLDKPNWEVELPELLAADVRGMSEGDIGQSEGNRTLSWIWKARGVAAMGEDGEAVLSEALRIEWCKSRARANRWAEEVELLQEEMRRVASFLSWHAGWWEEQANRRTILPAPEQEGIQGYAKRQAALRRAMRDRFEKMWSVVPALLQPTLPAISVPVS</sequence>
<dbReference type="HOGENOM" id="CLU_003703_13_0_1"/>
<dbReference type="EMBL" id="KN836010">
    <property type="protein sequence ID" value="KIK33153.1"/>
    <property type="molecule type" value="Genomic_DNA"/>
</dbReference>
<dbReference type="OrthoDB" id="3261436at2759"/>
<gene>
    <name evidence="2" type="ORF">CY34DRAFT_100108</name>
</gene>